<reference evidence="1 2" key="1">
    <citation type="submission" date="2021-05" db="EMBL/GenBank/DDBJ databases">
        <title>Genome Assembly of Synthetic Allotetraploid Brassica napus Reveals Homoeologous Exchanges between Subgenomes.</title>
        <authorList>
            <person name="Davis J.T."/>
        </authorList>
    </citation>
    <scope>NUCLEOTIDE SEQUENCE [LARGE SCALE GENOMIC DNA]</scope>
    <source>
        <strain evidence="2">cv. Da-Ae</strain>
        <tissue evidence="1">Seedling</tissue>
    </source>
</reference>
<dbReference type="Proteomes" id="UP000824890">
    <property type="component" value="Unassembled WGS sequence"/>
</dbReference>
<protein>
    <submittedName>
        <fullName evidence="1">Uncharacterized protein</fullName>
    </submittedName>
</protein>
<comment type="caution">
    <text evidence="1">The sequence shown here is derived from an EMBL/GenBank/DDBJ whole genome shotgun (WGS) entry which is preliminary data.</text>
</comment>
<evidence type="ECO:0000313" key="2">
    <source>
        <dbReference type="Proteomes" id="UP000824890"/>
    </source>
</evidence>
<feature type="non-terminal residue" evidence="1">
    <location>
        <position position="1"/>
    </location>
</feature>
<keyword evidence="2" id="KW-1185">Reference proteome</keyword>
<sequence length="95" mass="10613">TMFRSLTSMETERVKRKLGGSGVAETTTSTVINFFSASLSHELACQSLSLYGFRTERVALWWWYGGGAYASAHRKVKTKLNCGASDDDDEIWILI</sequence>
<gene>
    <name evidence="1" type="ORF">HID58_023289</name>
</gene>
<organism evidence="1 2">
    <name type="scientific">Brassica napus</name>
    <name type="common">Rape</name>
    <dbReference type="NCBI Taxonomy" id="3708"/>
    <lineage>
        <taxon>Eukaryota</taxon>
        <taxon>Viridiplantae</taxon>
        <taxon>Streptophyta</taxon>
        <taxon>Embryophyta</taxon>
        <taxon>Tracheophyta</taxon>
        <taxon>Spermatophyta</taxon>
        <taxon>Magnoliopsida</taxon>
        <taxon>eudicotyledons</taxon>
        <taxon>Gunneridae</taxon>
        <taxon>Pentapetalae</taxon>
        <taxon>rosids</taxon>
        <taxon>malvids</taxon>
        <taxon>Brassicales</taxon>
        <taxon>Brassicaceae</taxon>
        <taxon>Brassiceae</taxon>
        <taxon>Brassica</taxon>
    </lineage>
</organism>
<proteinExistence type="predicted"/>
<name>A0ABQ8D4A7_BRANA</name>
<dbReference type="EMBL" id="JAGKQM010000006">
    <property type="protein sequence ID" value="KAH0923271.1"/>
    <property type="molecule type" value="Genomic_DNA"/>
</dbReference>
<accession>A0ABQ8D4A7</accession>
<evidence type="ECO:0000313" key="1">
    <source>
        <dbReference type="EMBL" id="KAH0923271.1"/>
    </source>
</evidence>